<feature type="region of interest" description="Disordered" evidence="4">
    <location>
        <begin position="1"/>
        <end position="73"/>
    </location>
</feature>
<dbReference type="InterPro" id="IPR050498">
    <property type="entry name" value="Ycf3"/>
</dbReference>
<dbReference type="AlphaFoldDB" id="A0A5C7ES29"/>
<name>A0A5C7ES29_9PROT</name>
<keyword evidence="2 3" id="KW-0802">TPR repeat</keyword>
<evidence type="ECO:0000256" key="4">
    <source>
        <dbReference type="SAM" id="MobiDB-lite"/>
    </source>
</evidence>
<dbReference type="InterPro" id="IPR019734">
    <property type="entry name" value="TPR_rpt"/>
</dbReference>
<keyword evidence="6" id="KW-1185">Reference proteome</keyword>
<dbReference type="InParanoid" id="A0A5C7ES29"/>
<dbReference type="InterPro" id="IPR011990">
    <property type="entry name" value="TPR-like_helical_dom_sf"/>
</dbReference>
<feature type="compositionally biased region" description="Basic and acidic residues" evidence="4">
    <location>
        <begin position="40"/>
        <end position="51"/>
    </location>
</feature>
<evidence type="ECO:0000313" key="6">
    <source>
        <dbReference type="Proteomes" id="UP000321201"/>
    </source>
</evidence>
<proteinExistence type="predicted"/>
<reference evidence="5 6" key="1">
    <citation type="submission" date="2019-08" db="EMBL/GenBank/DDBJ databases">
        <title>Pelomicrobium methylotrophicum gen. nov., sp. nov. a moderately thermophilic, facultatively anaerobic, lithoautotrophic and methylotrophic bacterium isolated from a terrestrial mud volcano.</title>
        <authorList>
            <person name="Slobodkina G.B."/>
            <person name="Merkel A.Y."/>
            <person name="Slobodkin A.I."/>
        </authorList>
    </citation>
    <scope>NUCLEOTIDE SEQUENCE [LARGE SCALE GENOMIC DNA]</scope>
    <source>
        <strain evidence="5 6">SM250</strain>
    </source>
</reference>
<gene>
    <name evidence="5" type="primary">pilW</name>
    <name evidence="5" type="ORF">FR698_12100</name>
</gene>
<dbReference type="PANTHER" id="PTHR44858:SF1">
    <property type="entry name" value="UDP-N-ACETYLGLUCOSAMINE--PEPTIDE N-ACETYLGLUCOSAMINYLTRANSFERASE SPINDLY-RELATED"/>
    <property type="match status" value="1"/>
</dbReference>
<dbReference type="Proteomes" id="UP000321201">
    <property type="component" value="Unassembled WGS sequence"/>
</dbReference>
<comment type="caution">
    <text evidence="5">The sequence shown here is derived from an EMBL/GenBank/DDBJ whole genome shotgun (WGS) entry which is preliminary data.</text>
</comment>
<dbReference type="NCBIfam" id="TIGR02521">
    <property type="entry name" value="type_IV_pilW"/>
    <property type="match status" value="1"/>
</dbReference>
<dbReference type="EMBL" id="VPFL01000017">
    <property type="protein sequence ID" value="TXF11065.1"/>
    <property type="molecule type" value="Genomic_DNA"/>
</dbReference>
<feature type="repeat" description="TPR" evidence="3">
    <location>
        <begin position="148"/>
        <end position="181"/>
    </location>
</feature>
<dbReference type="PROSITE" id="PS50005">
    <property type="entry name" value="TPR"/>
    <property type="match status" value="3"/>
</dbReference>
<dbReference type="Gene3D" id="1.25.40.10">
    <property type="entry name" value="Tetratricopeptide repeat domain"/>
    <property type="match status" value="1"/>
</dbReference>
<feature type="repeat" description="TPR" evidence="3">
    <location>
        <begin position="218"/>
        <end position="251"/>
    </location>
</feature>
<evidence type="ECO:0000313" key="5">
    <source>
        <dbReference type="EMBL" id="TXF11065.1"/>
    </source>
</evidence>
<dbReference type="OrthoDB" id="5297236at2"/>
<accession>A0A5C7ES29</accession>
<protein>
    <submittedName>
        <fullName evidence="5">Type IV pilus biogenesis/stability protein PilW</fullName>
    </submittedName>
</protein>
<dbReference type="SUPFAM" id="SSF48452">
    <property type="entry name" value="TPR-like"/>
    <property type="match status" value="1"/>
</dbReference>
<evidence type="ECO:0000256" key="1">
    <source>
        <dbReference type="ARBA" id="ARBA00022737"/>
    </source>
</evidence>
<organism evidence="5 6">
    <name type="scientific">Pelomicrobium methylotrophicum</name>
    <dbReference type="NCBI Taxonomy" id="2602750"/>
    <lineage>
        <taxon>Bacteria</taxon>
        <taxon>Pseudomonadati</taxon>
        <taxon>Pseudomonadota</taxon>
        <taxon>Hydrogenophilia</taxon>
        <taxon>Hydrogenophilia incertae sedis</taxon>
        <taxon>Pelomicrobium</taxon>
    </lineage>
</organism>
<evidence type="ECO:0000256" key="3">
    <source>
        <dbReference type="PROSITE-ProRule" id="PRU00339"/>
    </source>
</evidence>
<dbReference type="PROSITE" id="PS50293">
    <property type="entry name" value="TPR_REGION"/>
    <property type="match status" value="1"/>
</dbReference>
<keyword evidence="1" id="KW-0677">Repeat</keyword>
<dbReference type="Pfam" id="PF13429">
    <property type="entry name" value="TPR_15"/>
    <property type="match status" value="1"/>
</dbReference>
<feature type="repeat" description="TPR" evidence="3">
    <location>
        <begin position="114"/>
        <end position="147"/>
    </location>
</feature>
<sequence length="330" mass="35859">MQVQPDPVQSFPGRRLRNLTGAGDRRLSGPPDGGWAGGHRAQDPGRADRRGLWSAGRAGDGPHPPPAAARPGGGSLKKAIFAGLVAVTLAGCAQPLPRVQHVPEQVQTPSRYRAEVHTQLGAGYYSRGQLGVALQELSAALEADSSYGPAYNVLGLVYAALGEPQLAEQNFARALSINPDDSEAHNNYGLFLCQRGREQEGIRHFLQAVRNPLYRTPEVAYVNAGDCARRVGDMQRAEEYFEKALRLQPAQPQALRAMAAIAYGKGRFDEAHTYLTRFMQVAQPDAESLALGVRIERQRGDREAEASYAAQLRNRFPQSKEARALESGNL</sequence>
<dbReference type="SMART" id="SM00028">
    <property type="entry name" value="TPR"/>
    <property type="match status" value="4"/>
</dbReference>
<evidence type="ECO:0000256" key="2">
    <source>
        <dbReference type="ARBA" id="ARBA00022803"/>
    </source>
</evidence>
<dbReference type="InterPro" id="IPR013360">
    <property type="entry name" value="Pilus_4_PilW"/>
</dbReference>
<dbReference type="PANTHER" id="PTHR44858">
    <property type="entry name" value="TETRATRICOPEPTIDE REPEAT PROTEIN 6"/>
    <property type="match status" value="1"/>
</dbReference>